<evidence type="ECO:0000313" key="1">
    <source>
        <dbReference type="EMBL" id="RNM16484.1"/>
    </source>
</evidence>
<evidence type="ECO:0000313" key="2">
    <source>
        <dbReference type="Proteomes" id="UP000279994"/>
    </source>
</evidence>
<sequence length="306" mass="33705">MARAGDLLASGGLGFEPQTVRVSVLGEEAIERPYDDGVWQSLRETSGVIAIDLESGLLQPSATWSWTDTGVQVSISDVPAPSALVDRLVDVPGLLGGASGDATDARWQGETEISHYRMWYDQPWEHLPRTTDEWGDEIIDVSGNPGRVTDVPGMRLWAAQDLWFGPGSALVIAHDAIATLPVGRVTDLGDGRWHVRLWEDGTPLEEVRKAQQVLREHLGYDAAEARVDAIRDALTAGRPDDPMFLAQEGSFPHGGTTRILQYFSASKHPTTRSRAAWLNVQEYDEHNTRVHDEYVDLTAQPHPDLD</sequence>
<dbReference type="EMBL" id="RJSF01000008">
    <property type="protein sequence ID" value="RNM16484.1"/>
    <property type="molecule type" value="Genomic_DNA"/>
</dbReference>
<gene>
    <name evidence="1" type="ORF">EFL26_04805</name>
</gene>
<comment type="caution">
    <text evidence="1">The sequence shown here is derived from an EMBL/GenBank/DDBJ whole genome shotgun (WGS) entry which is preliminary data.</text>
</comment>
<proteinExistence type="predicted"/>
<dbReference type="AlphaFoldDB" id="A0A3N0GVJ0"/>
<protein>
    <submittedName>
        <fullName evidence="1">Uncharacterized protein</fullName>
    </submittedName>
</protein>
<organism evidence="1 2">
    <name type="scientific">Nocardioides pocheonensis</name>
    <dbReference type="NCBI Taxonomy" id="661485"/>
    <lineage>
        <taxon>Bacteria</taxon>
        <taxon>Bacillati</taxon>
        <taxon>Actinomycetota</taxon>
        <taxon>Actinomycetes</taxon>
        <taxon>Propionibacteriales</taxon>
        <taxon>Nocardioidaceae</taxon>
        <taxon>Nocardioides</taxon>
    </lineage>
</organism>
<reference evidence="1 2" key="1">
    <citation type="submission" date="2018-11" db="EMBL/GenBank/DDBJ databases">
        <authorList>
            <person name="Li F."/>
        </authorList>
    </citation>
    <scope>NUCLEOTIDE SEQUENCE [LARGE SCALE GENOMIC DNA]</scope>
    <source>
        <strain evidence="1 2">Gsoil 818</strain>
    </source>
</reference>
<name>A0A3N0GVJ0_9ACTN</name>
<accession>A0A3N0GVJ0</accession>
<dbReference type="Proteomes" id="UP000279994">
    <property type="component" value="Unassembled WGS sequence"/>
</dbReference>
<keyword evidence="2" id="KW-1185">Reference proteome</keyword>